<dbReference type="AlphaFoldDB" id="A0A1I5B5L7"/>
<evidence type="ECO:0000313" key="4">
    <source>
        <dbReference type="Proteomes" id="UP000183040"/>
    </source>
</evidence>
<evidence type="ECO:0000313" key="5">
    <source>
        <dbReference type="Proteomes" id="UP000183766"/>
    </source>
</evidence>
<dbReference type="EMBL" id="FOUM01000043">
    <property type="protein sequence ID" value="SFN69997.1"/>
    <property type="molecule type" value="Genomic_DNA"/>
</dbReference>
<evidence type="ECO:0000259" key="1">
    <source>
        <dbReference type="Pfam" id="PF20815"/>
    </source>
</evidence>
<gene>
    <name evidence="2" type="ORF">SAMN04487924_10261</name>
    <name evidence="3" type="ORF">SAMN05216250_14320</name>
</gene>
<dbReference type="Proteomes" id="UP000183766">
    <property type="component" value="Unassembled WGS sequence"/>
</dbReference>
<reference evidence="3 4" key="1">
    <citation type="submission" date="2016-10" db="EMBL/GenBank/DDBJ databases">
        <authorList>
            <person name="de Groot N.N."/>
        </authorList>
    </citation>
    <scope>NUCLEOTIDE SEQUENCE [LARGE SCALE GENOMIC DNA]</scope>
    <source>
        <strain evidence="3">NLAE-zl-C202</strain>
        <strain evidence="2 4">NLAE-zl-G339</strain>
    </source>
</reference>
<sequence>MKGIKNKFEITQKHMENNKFKEIENTLLDKAKFRDPVKSIEDAPPCFGIYCIRIKNIDQLIEPCRIALKDRQHDIIYIGIANNLQKRLKQELIAKGHGTFFRSIGAILGFTPPKGSLKDKRNKYNYKFKKADENNIIQFNSDNLLVNYIITKERDEACEEYLIQKYRPIINIDKNPEVLSIVREKRELCREIANR</sequence>
<reference evidence="5" key="2">
    <citation type="submission" date="2016-10" db="EMBL/GenBank/DDBJ databases">
        <authorList>
            <person name="Varghese N."/>
            <person name="Submissions S."/>
        </authorList>
    </citation>
    <scope>NUCLEOTIDE SEQUENCE [LARGE SCALE GENOMIC DNA]</scope>
    <source>
        <strain evidence="5">NLAE-zl-C202</strain>
    </source>
</reference>
<evidence type="ECO:0000313" key="2">
    <source>
        <dbReference type="EMBL" id="SEA06216.1"/>
    </source>
</evidence>
<dbReference type="Proteomes" id="UP000183040">
    <property type="component" value="Unassembled WGS sequence"/>
</dbReference>
<dbReference type="RefSeq" id="WP_074704645.1">
    <property type="nucleotide sequence ID" value="NZ_JAASHA010000044.1"/>
</dbReference>
<dbReference type="EMBL" id="FNRP01000002">
    <property type="protein sequence ID" value="SEA06216.1"/>
    <property type="molecule type" value="Genomic_DNA"/>
</dbReference>
<dbReference type="Pfam" id="PF20815">
    <property type="entry name" value="GIY_YIG_2"/>
    <property type="match status" value="1"/>
</dbReference>
<dbReference type="InterPro" id="IPR049311">
    <property type="entry name" value="GIY_YIG_cat"/>
</dbReference>
<protein>
    <recommendedName>
        <fullName evidence="1">GIY-YIG catalytic domain-containing protein</fullName>
    </recommendedName>
</protein>
<feature type="domain" description="GIY-YIG catalytic" evidence="1">
    <location>
        <begin position="48"/>
        <end position="180"/>
    </location>
</feature>
<name>A0A1I5B5L7_9BACE</name>
<proteinExistence type="predicted"/>
<accession>A0A1I5B5L7</accession>
<organism evidence="3 5">
    <name type="scientific">Bacteroides xylanisolvens</name>
    <dbReference type="NCBI Taxonomy" id="371601"/>
    <lineage>
        <taxon>Bacteria</taxon>
        <taxon>Pseudomonadati</taxon>
        <taxon>Bacteroidota</taxon>
        <taxon>Bacteroidia</taxon>
        <taxon>Bacteroidales</taxon>
        <taxon>Bacteroidaceae</taxon>
        <taxon>Bacteroides</taxon>
    </lineage>
</organism>
<evidence type="ECO:0000313" key="3">
    <source>
        <dbReference type="EMBL" id="SFN69997.1"/>
    </source>
</evidence>